<evidence type="ECO:0000313" key="5">
    <source>
        <dbReference type="Proteomes" id="UP000256269"/>
    </source>
</evidence>
<dbReference type="GO" id="GO:0071555">
    <property type="term" value="P:cell wall organization"/>
    <property type="evidence" value="ECO:0007669"/>
    <property type="project" value="TreeGrafter"/>
</dbReference>
<evidence type="ECO:0000259" key="3">
    <source>
        <dbReference type="Pfam" id="PF05223"/>
    </source>
</evidence>
<dbReference type="SUPFAM" id="SSF56519">
    <property type="entry name" value="Penicillin binding protein dimerisation domain"/>
    <property type="match status" value="1"/>
</dbReference>
<dbReference type="GO" id="GO:0008658">
    <property type="term" value="F:penicillin binding"/>
    <property type="evidence" value="ECO:0007669"/>
    <property type="project" value="InterPro"/>
</dbReference>
<evidence type="ECO:0000313" key="4">
    <source>
        <dbReference type="EMBL" id="REH52266.1"/>
    </source>
</evidence>
<dbReference type="InterPro" id="IPR050515">
    <property type="entry name" value="Beta-lactam/transpept"/>
</dbReference>
<evidence type="ECO:0000256" key="1">
    <source>
        <dbReference type="SAM" id="SignalP"/>
    </source>
</evidence>
<keyword evidence="4" id="KW-0131">Cell cycle</keyword>
<keyword evidence="1" id="KW-0732">Signal</keyword>
<dbReference type="InterPro" id="IPR007887">
    <property type="entry name" value="MecA_N"/>
</dbReference>
<organism evidence="4 5">
    <name type="scientific">Kutzneria buriramensis</name>
    <dbReference type="NCBI Taxonomy" id="1045776"/>
    <lineage>
        <taxon>Bacteria</taxon>
        <taxon>Bacillati</taxon>
        <taxon>Actinomycetota</taxon>
        <taxon>Actinomycetes</taxon>
        <taxon>Pseudonocardiales</taxon>
        <taxon>Pseudonocardiaceae</taxon>
        <taxon>Kutzneria</taxon>
    </lineage>
</organism>
<dbReference type="PANTHER" id="PTHR30627:SF24">
    <property type="entry name" value="PENICILLIN-BINDING PROTEIN 4B"/>
    <property type="match status" value="1"/>
</dbReference>
<dbReference type="Gene3D" id="3.40.710.10">
    <property type="entry name" value="DD-peptidase/beta-lactamase superfamily"/>
    <property type="match status" value="1"/>
</dbReference>
<dbReference type="Proteomes" id="UP000256269">
    <property type="component" value="Unassembled WGS sequence"/>
</dbReference>
<feature type="signal peptide" evidence="1">
    <location>
        <begin position="1"/>
        <end position="22"/>
    </location>
</feature>
<dbReference type="InterPro" id="IPR012338">
    <property type="entry name" value="Beta-lactam/transpept-like"/>
</dbReference>
<dbReference type="Gene3D" id="3.90.1310.10">
    <property type="entry name" value="Penicillin-binding protein 2a (Domain 2)"/>
    <property type="match status" value="1"/>
</dbReference>
<keyword evidence="4" id="KW-0132">Cell division</keyword>
<dbReference type="Pfam" id="PF00905">
    <property type="entry name" value="Transpeptidase"/>
    <property type="match status" value="1"/>
</dbReference>
<proteinExistence type="predicted"/>
<dbReference type="AlphaFoldDB" id="A0A3E0I154"/>
<dbReference type="InterPro" id="IPR001460">
    <property type="entry name" value="PCN-bd_Tpept"/>
</dbReference>
<feature type="domain" description="NTF2-like N-terminal transpeptidase" evidence="3">
    <location>
        <begin position="34"/>
        <end position="140"/>
    </location>
</feature>
<reference evidence="4 5" key="1">
    <citation type="submission" date="2018-08" db="EMBL/GenBank/DDBJ databases">
        <title>Genomic Encyclopedia of Archaeal and Bacterial Type Strains, Phase II (KMG-II): from individual species to whole genera.</title>
        <authorList>
            <person name="Goeker M."/>
        </authorList>
    </citation>
    <scope>NUCLEOTIDE SEQUENCE [LARGE SCALE GENOMIC DNA]</scope>
    <source>
        <strain evidence="4 5">DSM 45791</strain>
    </source>
</reference>
<keyword evidence="5" id="KW-1185">Reference proteome</keyword>
<dbReference type="InterPro" id="IPR036138">
    <property type="entry name" value="PBP_dimer_sf"/>
</dbReference>
<name>A0A3E0I154_9PSEU</name>
<evidence type="ECO:0000259" key="2">
    <source>
        <dbReference type="Pfam" id="PF00905"/>
    </source>
</evidence>
<sequence>MRAVPRKLPLAIAFALVLPLSACGLFESKPSQDDIARNFLAAFAKGDTAAAAQLADDTNGAKAMLDKVKAALKPKAVTLTAAASQPPSGDTATVPFNADWNLGDDRSWKYQGSLAMTKASGDWKVHWQPEDIHPKLSAQQSIELKVQQPDPAPVLDRDGAPLLAPTPVIGISVDRKQAGDLGSVANALAAALGQFDNTITAQSIIDGATKTPDGQVYSVINLRDSDYQKVRAQIHELPGVSFVTSTQLLAQNKALGPQFLTAIKTAVNAQVAGAAGWHVVTLDAAGNEVNDLAGKDPQAAQSLTTTIGTNYQAAAQAALAGVPQASAIVAMQPSTGEILAVAQNAPADAQGLIALTGQFPPGSTFKIVTGISALEAGKVTLDGPQACPGTTTIDGRVIPNENKFDLGTVPLRTAFAQSCNTTFSQIAATQLTSEQLADTAKQLGIGADFTVPGVTTVTGSVPVPTSTVERAEDGFGQGKDQVSPFGMAVVASTVVKGSIPTPSLIRGTQTKVNTPAQQPVPGPVLDSIRQMMRAVVTDGTAKAIKDIPDVAGKTGTAQFGDGTNSHGWFVGYRGDLAFAVLLVGAGTSSPAVVVAGNFLRAVH</sequence>
<dbReference type="OrthoDB" id="5241017at2"/>
<feature type="chain" id="PRO_5038646011" evidence="1">
    <location>
        <begin position="23"/>
        <end position="603"/>
    </location>
</feature>
<feature type="domain" description="Penicillin-binding protein transpeptidase" evidence="2">
    <location>
        <begin position="327"/>
        <end position="586"/>
    </location>
</feature>
<dbReference type="PANTHER" id="PTHR30627">
    <property type="entry name" value="PEPTIDOGLYCAN D,D-TRANSPEPTIDASE"/>
    <property type="match status" value="1"/>
</dbReference>
<dbReference type="GO" id="GO:0051301">
    <property type="term" value="P:cell division"/>
    <property type="evidence" value="ECO:0007669"/>
    <property type="project" value="UniProtKB-KW"/>
</dbReference>
<dbReference type="GO" id="GO:0046677">
    <property type="term" value="P:response to antibiotic"/>
    <property type="evidence" value="ECO:0007669"/>
    <property type="project" value="InterPro"/>
</dbReference>
<gene>
    <name evidence="4" type="ORF">BCF44_103718</name>
</gene>
<protein>
    <submittedName>
        <fullName evidence="4">Cell division protein FtsI/penicillin-binding protein 2</fullName>
    </submittedName>
</protein>
<dbReference type="Pfam" id="PF05223">
    <property type="entry name" value="MecA_N"/>
    <property type="match status" value="1"/>
</dbReference>
<dbReference type="GO" id="GO:0071972">
    <property type="term" value="F:peptidoglycan L,D-transpeptidase activity"/>
    <property type="evidence" value="ECO:0007669"/>
    <property type="project" value="TreeGrafter"/>
</dbReference>
<dbReference type="EMBL" id="QUNO01000003">
    <property type="protein sequence ID" value="REH52266.1"/>
    <property type="molecule type" value="Genomic_DNA"/>
</dbReference>
<dbReference type="GO" id="GO:0005886">
    <property type="term" value="C:plasma membrane"/>
    <property type="evidence" value="ECO:0007669"/>
    <property type="project" value="TreeGrafter"/>
</dbReference>
<accession>A0A3E0I154</accession>
<comment type="caution">
    <text evidence="4">The sequence shown here is derived from an EMBL/GenBank/DDBJ whole genome shotgun (WGS) entry which is preliminary data.</text>
</comment>
<dbReference type="SUPFAM" id="SSF56601">
    <property type="entry name" value="beta-lactamase/transpeptidase-like"/>
    <property type="match status" value="1"/>
</dbReference>